<gene>
    <name evidence="2" type="ORF">QE152_g33746</name>
</gene>
<keyword evidence="1" id="KW-1133">Transmembrane helix</keyword>
<evidence type="ECO:0000256" key="1">
    <source>
        <dbReference type="SAM" id="Phobius"/>
    </source>
</evidence>
<sequence>MQYHTNIIIFLIYILRVASIGAFMQDYYWRDYSPGETPYDAIEVANDGKYIGQVYVTGGLIPAMIYSHLGYAVAELYGKQVIKENIKILCCPDHTKLFWDYVDFDRSSSAQGGLMKNAISGGFHKDVGRVFIGKVYHEDEWKVGKVISIENIYNGLIIWKNSDGTALSPVKQFYMLKYNSTTAGGDIVTCDAISR</sequence>
<name>A0AAW1IVZ5_POPJA</name>
<evidence type="ECO:0000313" key="2">
    <source>
        <dbReference type="EMBL" id="KAK9694127.1"/>
    </source>
</evidence>
<proteinExistence type="predicted"/>
<reference evidence="2 3" key="1">
    <citation type="journal article" date="2024" name="BMC Genomics">
        <title>De novo assembly and annotation of Popillia japonica's genome with initial clues to its potential as an invasive pest.</title>
        <authorList>
            <person name="Cucini C."/>
            <person name="Boschi S."/>
            <person name="Funari R."/>
            <person name="Cardaioli E."/>
            <person name="Iannotti N."/>
            <person name="Marturano G."/>
            <person name="Paoli F."/>
            <person name="Bruttini M."/>
            <person name="Carapelli A."/>
            <person name="Frati F."/>
            <person name="Nardi F."/>
        </authorList>
    </citation>
    <scope>NUCLEOTIDE SEQUENCE [LARGE SCALE GENOMIC DNA]</scope>
    <source>
        <strain evidence="2">DMR45628</strain>
    </source>
</reference>
<dbReference type="PANTHER" id="PTHR31649:SF10">
    <property type="entry name" value="IP19903P-RELATED"/>
    <property type="match status" value="1"/>
</dbReference>
<dbReference type="Pfam" id="PF11901">
    <property type="entry name" value="DM9"/>
    <property type="match status" value="1"/>
</dbReference>
<protein>
    <submittedName>
        <fullName evidence="2">Uncharacterized protein</fullName>
    </submittedName>
</protein>
<dbReference type="PANTHER" id="PTHR31649">
    <property type="entry name" value="AGAP009604-PA"/>
    <property type="match status" value="1"/>
</dbReference>
<keyword evidence="1" id="KW-0472">Membrane</keyword>
<comment type="caution">
    <text evidence="2">The sequence shown here is derived from an EMBL/GenBank/DDBJ whole genome shotgun (WGS) entry which is preliminary data.</text>
</comment>
<dbReference type="EMBL" id="JASPKY010000521">
    <property type="protein sequence ID" value="KAK9694127.1"/>
    <property type="molecule type" value="Genomic_DNA"/>
</dbReference>
<feature type="transmembrane region" description="Helical" evidence="1">
    <location>
        <begin position="6"/>
        <end position="24"/>
    </location>
</feature>
<keyword evidence="1" id="KW-0812">Transmembrane</keyword>
<dbReference type="Proteomes" id="UP001458880">
    <property type="component" value="Unassembled WGS sequence"/>
</dbReference>
<accession>A0AAW1IVZ5</accession>
<organism evidence="2 3">
    <name type="scientific">Popillia japonica</name>
    <name type="common">Japanese beetle</name>
    <dbReference type="NCBI Taxonomy" id="7064"/>
    <lineage>
        <taxon>Eukaryota</taxon>
        <taxon>Metazoa</taxon>
        <taxon>Ecdysozoa</taxon>
        <taxon>Arthropoda</taxon>
        <taxon>Hexapoda</taxon>
        <taxon>Insecta</taxon>
        <taxon>Pterygota</taxon>
        <taxon>Neoptera</taxon>
        <taxon>Endopterygota</taxon>
        <taxon>Coleoptera</taxon>
        <taxon>Polyphaga</taxon>
        <taxon>Scarabaeiformia</taxon>
        <taxon>Scarabaeidae</taxon>
        <taxon>Rutelinae</taxon>
        <taxon>Popillia</taxon>
    </lineage>
</organism>
<dbReference type="InterPro" id="IPR006616">
    <property type="entry name" value="DM9_repeat"/>
</dbReference>
<dbReference type="AlphaFoldDB" id="A0AAW1IVZ5"/>
<evidence type="ECO:0000313" key="3">
    <source>
        <dbReference type="Proteomes" id="UP001458880"/>
    </source>
</evidence>
<keyword evidence="3" id="KW-1185">Reference proteome</keyword>